<proteinExistence type="predicted"/>
<keyword evidence="2" id="KW-0808">Transferase</keyword>
<dbReference type="AlphaFoldDB" id="A0A402A5X4"/>
<dbReference type="InterPro" id="IPR011009">
    <property type="entry name" value="Kinase-like_dom_sf"/>
</dbReference>
<dbReference type="PROSITE" id="PS50011">
    <property type="entry name" value="PROTEIN_KINASE_DOM"/>
    <property type="match status" value="1"/>
</dbReference>
<name>A0A402A5X4_9CHLR</name>
<dbReference type="CDD" id="cd14014">
    <property type="entry name" value="STKc_PknB_like"/>
    <property type="match status" value="1"/>
</dbReference>
<evidence type="ECO:0000256" key="2">
    <source>
        <dbReference type="ARBA" id="ARBA00022679"/>
    </source>
</evidence>
<dbReference type="InterPro" id="IPR008271">
    <property type="entry name" value="Ser/Thr_kinase_AS"/>
</dbReference>
<keyword evidence="9" id="KW-1185">Reference proteome</keyword>
<protein>
    <recommendedName>
        <fullName evidence="7">Protein kinase domain-containing protein</fullName>
    </recommendedName>
</protein>
<accession>A0A402A5X4</accession>
<evidence type="ECO:0000256" key="3">
    <source>
        <dbReference type="ARBA" id="ARBA00022741"/>
    </source>
</evidence>
<organism evidence="8 9">
    <name type="scientific">Tengunoibacter tsumagoiensis</name>
    <dbReference type="NCBI Taxonomy" id="2014871"/>
    <lineage>
        <taxon>Bacteria</taxon>
        <taxon>Bacillati</taxon>
        <taxon>Chloroflexota</taxon>
        <taxon>Ktedonobacteria</taxon>
        <taxon>Ktedonobacterales</taxon>
        <taxon>Dictyobacteraceae</taxon>
        <taxon>Tengunoibacter</taxon>
    </lineage>
</organism>
<evidence type="ECO:0000256" key="4">
    <source>
        <dbReference type="ARBA" id="ARBA00022777"/>
    </source>
</evidence>
<keyword evidence="4" id="KW-0418">Kinase</keyword>
<dbReference type="SUPFAM" id="SSF56112">
    <property type="entry name" value="Protein kinase-like (PK-like)"/>
    <property type="match status" value="1"/>
</dbReference>
<evidence type="ECO:0000313" key="8">
    <source>
        <dbReference type="EMBL" id="GCE14436.1"/>
    </source>
</evidence>
<dbReference type="Gene3D" id="1.10.510.10">
    <property type="entry name" value="Transferase(Phosphotransferase) domain 1"/>
    <property type="match status" value="1"/>
</dbReference>
<dbReference type="PROSITE" id="PS00108">
    <property type="entry name" value="PROTEIN_KINASE_ST"/>
    <property type="match status" value="1"/>
</dbReference>
<dbReference type="GO" id="GO:0005524">
    <property type="term" value="F:ATP binding"/>
    <property type="evidence" value="ECO:0007669"/>
    <property type="project" value="UniProtKB-KW"/>
</dbReference>
<keyword evidence="3" id="KW-0547">Nucleotide-binding</keyword>
<feature type="region of interest" description="Disordered" evidence="6">
    <location>
        <begin position="276"/>
        <end position="314"/>
    </location>
</feature>
<evidence type="ECO:0000256" key="6">
    <source>
        <dbReference type="SAM" id="MobiDB-lite"/>
    </source>
</evidence>
<evidence type="ECO:0000256" key="5">
    <source>
        <dbReference type="ARBA" id="ARBA00022840"/>
    </source>
</evidence>
<dbReference type="RefSeq" id="WP_126582013.1">
    <property type="nucleotide sequence ID" value="NZ_BIFR01000002.1"/>
</dbReference>
<evidence type="ECO:0000259" key="7">
    <source>
        <dbReference type="PROSITE" id="PS50011"/>
    </source>
</evidence>
<dbReference type="InterPro" id="IPR000719">
    <property type="entry name" value="Prot_kinase_dom"/>
</dbReference>
<dbReference type="OrthoDB" id="883741at2"/>
<reference evidence="9" key="1">
    <citation type="submission" date="2018-12" db="EMBL/GenBank/DDBJ databases">
        <title>Tengunoibacter tsumagoiensis gen. nov., sp. nov., Dictyobacter kobayashii sp. nov., D. alpinus sp. nov., and D. joshuensis sp. nov. and description of Dictyobacteraceae fam. nov. within the order Ktedonobacterales isolated from Tengu-no-mugimeshi.</title>
        <authorList>
            <person name="Wang C.M."/>
            <person name="Zheng Y."/>
            <person name="Sakai Y."/>
            <person name="Toyoda A."/>
            <person name="Minakuchi Y."/>
            <person name="Abe K."/>
            <person name="Yokota A."/>
            <person name="Yabe S."/>
        </authorList>
    </citation>
    <scope>NUCLEOTIDE SEQUENCE [LARGE SCALE GENOMIC DNA]</scope>
    <source>
        <strain evidence="9">Uno3</strain>
    </source>
</reference>
<evidence type="ECO:0000313" key="9">
    <source>
        <dbReference type="Proteomes" id="UP000287352"/>
    </source>
</evidence>
<dbReference type="PANTHER" id="PTHR24351">
    <property type="entry name" value="RIBOSOMAL PROTEIN S6 KINASE"/>
    <property type="match status" value="1"/>
</dbReference>
<dbReference type="SMART" id="SM00220">
    <property type="entry name" value="S_TKc"/>
    <property type="match status" value="1"/>
</dbReference>
<feature type="domain" description="Protein kinase" evidence="7">
    <location>
        <begin position="13"/>
        <end position="268"/>
    </location>
</feature>
<evidence type="ECO:0000256" key="1">
    <source>
        <dbReference type="ARBA" id="ARBA00022527"/>
    </source>
</evidence>
<comment type="caution">
    <text evidence="8">The sequence shown here is derived from an EMBL/GenBank/DDBJ whole genome shotgun (WGS) entry which is preliminary data.</text>
</comment>
<gene>
    <name evidence="8" type="ORF">KTT_42950</name>
</gene>
<keyword evidence="5" id="KW-0067">ATP-binding</keyword>
<dbReference type="GO" id="GO:0004674">
    <property type="term" value="F:protein serine/threonine kinase activity"/>
    <property type="evidence" value="ECO:0007669"/>
    <property type="project" value="UniProtKB-KW"/>
</dbReference>
<dbReference type="Pfam" id="PF00069">
    <property type="entry name" value="Pkinase"/>
    <property type="match status" value="1"/>
</dbReference>
<dbReference type="EMBL" id="BIFR01000002">
    <property type="protein sequence ID" value="GCE14436.1"/>
    <property type="molecule type" value="Genomic_DNA"/>
</dbReference>
<dbReference type="Proteomes" id="UP000287352">
    <property type="component" value="Unassembled WGS sequence"/>
</dbReference>
<sequence length="314" mass="35576">MNDHPLHSYIGNYRLLHLLGKSDFSAVYLGEQIDDQTQVAIKIVPGATDEQEVEKFLAQVSTFMQLQHPYIMPIRECGLDEQGAFLVMDYAAGGNLRQRHPRGDRVQLEIILSYVKQLTAALQFIHDEGFVHRDIKPHNMLLSANGTVLLSDFGAAVTSVTLDPSHTYDFEGTVLYTAPEQLHGRPRRRTDQYALAVVIYEWLSGERLFTGTFHEIAHQHLFITPPSFQERGIPYPANIEQVIQRALQKDPDKRFASVKLFAEELEWSYKVAQARGTLPAPSEKPQESPPSIEHSPAQKGQFRSPLAFRKESRS</sequence>
<keyword evidence="1" id="KW-0723">Serine/threonine-protein kinase</keyword>